<dbReference type="InterPro" id="IPR002893">
    <property type="entry name" value="Znf_MYND"/>
</dbReference>
<dbReference type="Gene3D" id="6.10.140.2220">
    <property type="match status" value="1"/>
</dbReference>
<dbReference type="CDD" id="cd23696">
    <property type="entry name" value="PsbW"/>
    <property type="match status" value="1"/>
</dbReference>
<evidence type="ECO:0000256" key="5">
    <source>
        <dbReference type="PROSITE-ProRule" id="PRU00339"/>
    </source>
</evidence>
<keyword evidence="9" id="KW-1185">Reference proteome</keyword>
<dbReference type="PANTHER" id="PTHR45011">
    <property type="entry name" value="DAP3-BINDING CELL DEATH ENHANCER 1"/>
    <property type="match status" value="1"/>
</dbReference>
<protein>
    <submittedName>
        <fullName evidence="8">Sel1-like repeat family protein</fullName>
    </submittedName>
</protein>
<dbReference type="PROSITE" id="PS01360">
    <property type="entry name" value="ZF_MYND_1"/>
    <property type="match status" value="1"/>
</dbReference>
<evidence type="ECO:0000259" key="7">
    <source>
        <dbReference type="PROSITE" id="PS50865"/>
    </source>
</evidence>
<evidence type="ECO:0000256" key="3">
    <source>
        <dbReference type="ARBA" id="ARBA00022833"/>
    </source>
</evidence>
<dbReference type="InterPro" id="IPR052748">
    <property type="entry name" value="ISR_Activator"/>
</dbReference>
<feature type="repeat" description="TPR" evidence="5">
    <location>
        <begin position="333"/>
        <end position="366"/>
    </location>
</feature>
<organism evidence="8 9">
    <name type="scientific">Skeletonema marinoi</name>
    <dbReference type="NCBI Taxonomy" id="267567"/>
    <lineage>
        <taxon>Eukaryota</taxon>
        <taxon>Sar</taxon>
        <taxon>Stramenopiles</taxon>
        <taxon>Ochrophyta</taxon>
        <taxon>Bacillariophyta</taxon>
        <taxon>Coscinodiscophyceae</taxon>
        <taxon>Thalassiosirophycidae</taxon>
        <taxon>Thalassiosirales</taxon>
        <taxon>Skeletonemataceae</taxon>
        <taxon>Skeletonema</taxon>
        <taxon>Skeletonema marinoi-dohrnii complex</taxon>
    </lineage>
</organism>
<dbReference type="SUPFAM" id="SSF81901">
    <property type="entry name" value="HCP-like"/>
    <property type="match status" value="3"/>
</dbReference>
<comment type="caution">
    <text evidence="8">The sequence shown here is derived from an EMBL/GenBank/DDBJ whole genome shotgun (WGS) entry which is preliminary data.</text>
</comment>
<evidence type="ECO:0000256" key="1">
    <source>
        <dbReference type="ARBA" id="ARBA00022723"/>
    </source>
</evidence>
<gene>
    <name evidence="8" type="ORF">QTG54_015652</name>
</gene>
<reference evidence="8" key="1">
    <citation type="submission" date="2023-06" db="EMBL/GenBank/DDBJ databases">
        <title>Survivors Of The Sea: Transcriptome response of Skeletonema marinoi to long-term dormancy.</title>
        <authorList>
            <person name="Pinder M.I.M."/>
            <person name="Kourtchenko O."/>
            <person name="Robertson E.K."/>
            <person name="Larsson T."/>
            <person name="Maumus F."/>
            <person name="Osuna-Cruz C.M."/>
            <person name="Vancaester E."/>
            <person name="Stenow R."/>
            <person name="Vandepoele K."/>
            <person name="Ploug H."/>
            <person name="Bruchert V."/>
            <person name="Godhe A."/>
            <person name="Topel M."/>
        </authorList>
    </citation>
    <scope>NUCLEOTIDE SEQUENCE</scope>
    <source>
        <strain evidence="8">R05AC</strain>
    </source>
</reference>
<keyword evidence="5" id="KW-0802">TPR repeat</keyword>
<keyword evidence="1" id="KW-0479">Metal-binding</keyword>
<dbReference type="InterPro" id="IPR019734">
    <property type="entry name" value="TPR_rpt"/>
</dbReference>
<proteinExistence type="predicted"/>
<feature type="compositionally biased region" description="Basic and acidic residues" evidence="6">
    <location>
        <begin position="766"/>
        <end position="776"/>
    </location>
</feature>
<dbReference type="Pfam" id="PF08238">
    <property type="entry name" value="Sel1"/>
    <property type="match status" value="9"/>
</dbReference>
<evidence type="ECO:0000256" key="2">
    <source>
        <dbReference type="ARBA" id="ARBA00022771"/>
    </source>
</evidence>
<dbReference type="SUPFAM" id="SSF144232">
    <property type="entry name" value="HIT/MYND zinc finger-like"/>
    <property type="match status" value="1"/>
</dbReference>
<dbReference type="SMART" id="SM00671">
    <property type="entry name" value="SEL1"/>
    <property type="match status" value="9"/>
</dbReference>
<dbReference type="Gene3D" id="1.25.40.10">
    <property type="entry name" value="Tetratricopeptide repeat domain"/>
    <property type="match status" value="3"/>
</dbReference>
<accession>A0AAD8XU34</accession>
<evidence type="ECO:0000256" key="4">
    <source>
        <dbReference type="PROSITE-ProRule" id="PRU00134"/>
    </source>
</evidence>
<evidence type="ECO:0000313" key="9">
    <source>
        <dbReference type="Proteomes" id="UP001224775"/>
    </source>
</evidence>
<evidence type="ECO:0000313" key="8">
    <source>
        <dbReference type="EMBL" id="KAK1733609.1"/>
    </source>
</evidence>
<dbReference type="Pfam" id="PF01753">
    <property type="entry name" value="zf-MYND"/>
    <property type="match status" value="1"/>
</dbReference>
<dbReference type="InterPro" id="IPR006597">
    <property type="entry name" value="Sel1-like"/>
</dbReference>
<feature type="region of interest" description="Disordered" evidence="6">
    <location>
        <begin position="761"/>
        <end position="784"/>
    </location>
</feature>
<evidence type="ECO:0000256" key="6">
    <source>
        <dbReference type="SAM" id="MobiDB-lite"/>
    </source>
</evidence>
<dbReference type="PROSITE" id="PS50865">
    <property type="entry name" value="ZF_MYND_2"/>
    <property type="match status" value="1"/>
</dbReference>
<dbReference type="SMART" id="SM00028">
    <property type="entry name" value="TPR"/>
    <property type="match status" value="6"/>
</dbReference>
<keyword evidence="3" id="KW-0862">Zinc</keyword>
<sequence length="784" mass="87252">MAEMSAEKVDDMLMFCASCGIAETDDIKLKKCNACKSVRYCGVKCQREHRRQHKNDCKKRAAELRVEILFKQPESSYLGDCPICCLPLSIDPEYSTIMMCCSKKICNGCFHANEIREMKASLIPSCSFCRQPVQAGDKLEKQRMTRIEANDPAAMSQKGIELDKKGDYQSALTYFTKAAGLGDAEAHYWLSHLYSDGLGVEKDSRKEIHHLEEAAIGGHPEARFNLACSENKNGNIERAVKHWIIAANLGDDLSIKALMRMFKGGFVEKEVLDAALRAHQACVDATKSPLRDVAEEFYRLRKLEFKCAFCRTPVPSNDEADEMNMKRIEVNDPLSMRQEGILQYKKGDYSSAFEYFTKAAELGEMEAHCKLAGMYYVGQGVEKDRGEQLHHWEEAAIGGHPKARYFLGCDEEESGNIERAVKHWIIAATQGSDDSIKALMDLFQEGYVSKDDLAAALRAHQAAMMKTIFALFALFASASAFVPSTSAPVVKTALSAVQQPDAMKTISTVAAGFMPAILSSSAAMATEGTNEWFGVDDIRLLAVLFAGHFFILSLWLGQYGDATEDDDADFFGEIDYTGSKVICDGCDYADQIREAEGKLKFKCPFCRQPLQANDKADEMMMKRIEANDPVAMKQKGAQQYNKGDYSSAFEYYANAAELGHVDAHAELADLYHFGQGVEKNEKKEIHHFEEAAIGGHPTARCNLGCHEWDNCNIERAVKHWIIAAKHGSDESIKLLMAAYRSGMISKEDLAAALRAHQAAVDATKSPQRDAAEEYRRKWSSVEPK</sequence>
<dbReference type="PROSITE" id="PS50005">
    <property type="entry name" value="TPR"/>
    <property type="match status" value="1"/>
</dbReference>
<dbReference type="PANTHER" id="PTHR45011:SF1">
    <property type="entry name" value="DAP3-BINDING CELL DEATH ENHANCER 1"/>
    <property type="match status" value="1"/>
</dbReference>
<dbReference type="Proteomes" id="UP001224775">
    <property type="component" value="Unassembled WGS sequence"/>
</dbReference>
<dbReference type="EMBL" id="JATAAI010000046">
    <property type="protein sequence ID" value="KAK1733609.1"/>
    <property type="molecule type" value="Genomic_DNA"/>
</dbReference>
<dbReference type="GO" id="GO:0008270">
    <property type="term" value="F:zinc ion binding"/>
    <property type="evidence" value="ECO:0007669"/>
    <property type="project" value="UniProtKB-KW"/>
</dbReference>
<name>A0AAD8XU34_9STRA</name>
<feature type="domain" description="MYND-type" evidence="7">
    <location>
        <begin position="16"/>
        <end position="57"/>
    </location>
</feature>
<dbReference type="AlphaFoldDB" id="A0AAD8XU34"/>
<dbReference type="InterPro" id="IPR011990">
    <property type="entry name" value="TPR-like_helical_dom_sf"/>
</dbReference>
<keyword evidence="2 4" id="KW-0863">Zinc-finger</keyword>